<dbReference type="GO" id="GO:0016740">
    <property type="term" value="F:transferase activity"/>
    <property type="evidence" value="ECO:0007669"/>
    <property type="project" value="UniProtKB-KW"/>
</dbReference>
<name>A0A3B0RGD4_9ZZZZ</name>
<evidence type="ECO:0000259" key="2">
    <source>
        <dbReference type="PROSITE" id="PS50404"/>
    </source>
</evidence>
<dbReference type="PANTHER" id="PTHR44051:SF8">
    <property type="entry name" value="GLUTATHIONE S-TRANSFERASE GSTA"/>
    <property type="match status" value="1"/>
</dbReference>
<dbReference type="CDD" id="cd03046">
    <property type="entry name" value="GST_N_GTT1_like"/>
    <property type="match status" value="1"/>
</dbReference>
<evidence type="ECO:0008006" key="5">
    <source>
        <dbReference type="Google" id="ProtNLM"/>
    </source>
</evidence>
<dbReference type="EMBL" id="UOED01000064">
    <property type="protein sequence ID" value="VAV91089.1"/>
    <property type="molecule type" value="Genomic_DNA"/>
</dbReference>
<dbReference type="SUPFAM" id="SSF47616">
    <property type="entry name" value="GST C-terminal domain-like"/>
    <property type="match status" value="1"/>
</dbReference>
<gene>
    <name evidence="4" type="ORF">MNBD_ALPHA02-982</name>
</gene>
<proteinExistence type="predicted"/>
<evidence type="ECO:0000259" key="3">
    <source>
        <dbReference type="PROSITE" id="PS50405"/>
    </source>
</evidence>
<feature type="domain" description="GST C-terminal" evidence="3">
    <location>
        <begin position="85"/>
        <end position="202"/>
    </location>
</feature>
<dbReference type="PROSITE" id="PS50404">
    <property type="entry name" value="GST_NTER"/>
    <property type="match status" value="1"/>
</dbReference>
<dbReference type="InterPro" id="IPR010987">
    <property type="entry name" value="Glutathione-S-Trfase_C-like"/>
</dbReference>
<dbReference type="AlphaFoldDB" id="A0A3B0RGD4"/>
<accession>A0A3B0RGD4</accession>
<sequence>MRIIHGSPYARTNYVIWAMKELGLDFDVNPVNPMKGETRHPDYLALNPNGLIPTLEEGDLILWETMAINMYLAKTYGDGLLWATDPQQEAQIMQWLAFGHINLDKPAVNYLLHLNALPEEMRSEAKLEEAKTDIVPLLEILDGHLAGKDYLVDDRFTIADLSLAAILDYPRKAGYDLAKYSNLFPWLTRCLERPIRVDMNKM</sequence>
<dbReference type="InterPro" id="IPR040079">
    <property type="entry name" value="Glutathione_S-Trfase"/>
</dbReference>
<evidence type="ECO:0000256" key="1">
    <source>
        <dbReference type="ARBA" id="ARBA00022679"/>
    </source>
</evidence>
<dbReference type="FunFam" id="3.40.30.10:FF:000039">
    <property type="entry name" value="Glutathione S-transferase domain"/>
    <property type="match status" value="1"/>
</dbReference>
<dbReference type="InterPro" id="IPR004045">
    <property type="entry name" value="Glutathione_S-Trfase_N"/>
</dbReference>
<protein>
    <recommendedName>
        <fullName evidence="5">Glutathione S-transferase</fullName>
    </recommendedName>
</protein>
<dbReference type="Gene3D" id="3.40.30.10">
    <property type="entry name" value="Glutaredoxin"/>
    <property type="match status" value="1"/>
</dbReference>
<dbReference type="SUPFAM" id="SSF52833">
    <property type="entry name" value="Thioredoxin-like"/>
    <property type="match status" value="1"/>
</dbReference>
<dbReference type="InterPro" id="IPR004046">
    <property type="entry name" value="GST_C"/>
</dbReference>
<reference evidence="4" key="1">
    <citation type="submission" date="2018-06" db="EMBL/GenBank/DDBJ databases">
        <authorList>
            <person name="Zhirakovskaya E."/>
        </authorList>
    </citation>
    <scope>NUCLEOTIDE SEQUENCE</scope>
</reference>
<keyword evidence="1" id="KW-0808">Transferase</keyword>
<dbReference type="Pfam" id="PF02798">
    <property type="entry name" value="GST_N"/>
    <property type="match status" value="1"/>
</dbReference>
<dbReference type="PROSITE" id="PS50405">
    <property type="entry name" value="GST_CTER"/>
    <property type="match status" value="1"/>
</dbReference>
<dbReference type="SFLD" id="SFLDG01150">
    <property type="entry name" value="Main.1:_Beta-like"/>
    <property type="match status" value="1"/>
</dbReference>
<dbReference type="Gene3D" id="1.20.1050.10">
    <property type="match status" value="1"/>
</dbReference>
<dbReference type="InterPro" id="IPR036249">
    <property type="entry name" value="Thioredoxin-like_sf"/>
</dbReference>
<organism evidence="4">
    <name type="scientific">hydrothermal vent metagenome</name>
    <dbReference type="NCBI Taxonomy" id="652676"/>
    <lineage>
        <taxon>unclassified sequences</taxon>
        <taxon>metagenomes</taxon>
        <taxon>ecological metagenomes</taxon>
    </lineage>
</organism>
<dbReference type="Pfam" id="PF00043">
    <property type="entry name" value="GST_C"/>
    <property type="match status" value="1"/>
</dbReference>
<dbReference type="PANTHER" id="PTHR44051">
    <property type="entry name" value="GLUTATHIONE S-TRANSFERASE-RELATED"/>
    <property type="match status" value="1"/>
</dbReference>
<dbReference type="SFLD" id="SFLDG00358">
    <property type="entry name" value="Main_(cytGST)"/>
    <property type="match status" value="1"/>
</dbReference>
<evidence type="ECO:0000313" key="4">
    <source>
        <dbReference type="EMBL" id="VAV91089.1"/>
    </source>
</evidence>
<dbReference type="InterPro" id="IPR036282">
    <property type="entry name" value="Glutathione-S-Trfase_C_sf"/>
</dbReference>
<dbReference type="SFLD" id="SFLDS00019">
    <property type="entry name" value="Glutathione_Transferase_(cytos"/>
    <property type="match status" value="1"/>
</dbReference>
<feature type="domain" description="GST N-terminal" evidence="2">
    <location>
        <begin position="1"/>
        <end position="80"/>
    </location>
</feature>